<evidence type="ECO:0000313" key="1">
    <source>
        <dbReference type="EMBL" id="CAG7820884.1"/>
    </source>
</evidence>
<dbReference type="EMBL" id="CAJVCH010493086">
    <property type="protein sequence ID" value="CAG7820884.1"/>
    <property type="molecule type" value="Genomic_DNA"/>
</dbReference>
<dbReference type="Proteomes" id="UP000708208">
    <property type="component" value="Unassembled WGS sequence"/>
</dbReference>
<protein>
    <submittedName>
        <fullName evidence="1">Uncharacterized protein</fullName>
    </submittedName>
</protein>
<comment type="caution">
    <text evidence="1">The sequence shown here is derived from an EMBL/GenBank/DDBJ whole genome shotgun (WGS) entry which is preliminary data.</text>
</comment>
<feature type="non-terminal residue" evidence="1">
    <location>
        <position position="1"/>
    </location>
</feature>
<evidence type="ECO:0000313" key="2">
    <source>
        <dbReference type="Proteomes" id="UP000708208"/>
    </source>
</evidence>
<accession>A0A8J2KX42</accession>
<sequence>MKLLEGRSEARSLLR</sequence>
<reference evidence="1" key="1">
    <citation type="submission" date="2021-06" db="EMBL/GenBank/DDBJ databases">
        <authorList>
            <person name="Hodson N. C."/>
            <person name="Mongue J. A."/>
            <person name="Jaron S. K."/>
        </authorList>
    </citation>
    <scope>NUCLEOTIDE SEQUENCE</scope>
</reference>
<organism evidence="1 2">
    <name type="scientific">Allacma fusca</name>
    <dbReference type="NCBI Taxonomy" id="39272"/>
    <lineage>
        <taxon>Eukaryota</taxon>
        <taxon>Metazoa</taxon>
        <taxon>Ecdysozoa</taxon>
        <taxon>Arthropoda</taxon>
        <taxon>Hexapoda</taxon>
        <taxon>Collembola</taxon>
        <taxon>Symphypleona</taxon>
        <taxon>Sminthuridae</taxon>
        <taxon>Allacma</taxon>
    </lineage>
</organism>
<gene>
    <name evidence="1" type="ORF">AFUS01_LOCUS31255</name>
</gene>
<name>A0A8J2KX42_9HEXA</name>
<keyword evidence="2" id="KW-1185">Reference proteome</keyword>
<proteinExistence type="predicted"/>